<organism evidence="1 2">
    <name type="scientific">Nocardioides szechwanensis</name>
    <dbReference type="NCBI Taxonomy" id="1005944"/>
    <lineage>
        <taxon>Bacteria</taxon>
        <taxon>Bacillati</taxon>
        <taxon>Actinomycetota</taxon>
        <taxon>Actinomycetes</taxon>
        <taxon>Propionibacteriales</taxon>
        <taxon>Nocardioidaceae</taxon>
        <taxon>Nocardioides</taxon>
    </lineage>
</organism>
<dbReference type="EMBL" id="FNIC01000002">
    <property type="protein sequence ID" value="SDN22649.1"/>
    <property type="molecule type" value="Genomic_DNA"/>
</dbReference>
<keyword evidence="2" id="KW-1185">Reference proteome</keyword>
<reference evidence="1 2" key="1">
    <citation type="submission" date="2016-10" db="EMBL/GenBank/DDBJ databases">
        <authorList>
            <person name="de Groot N.N."/>
        </authorList>
    </citation>
    <scope>NUCLEOTIDE SEQUENCE [LARGE SCALE GENOMIC DNA]</scope>
    <source>
        <strain evidence="1 2">CGMCC 1.11147</strain>
    </source>
</reference>
<evidence type="ECO:0000313" key="1">
    <source>
        <dbReference type="EMBL" id="SDN22649.1"/>
    </source>
</evidence>
<dbReference type="STRING" id="1005944.SAMN05192576_1787"/>
<evidence type="ECO:0000313" key="2">
    <source>
        <dbReference type="Proteomes" id="UP000199004"/>
    </source>
</evidence>
<gene>
    <name evidence="1" type="ORF">SAMN05192576_1787</name>
</gene>
<protein>
    <submittedName>
        <fullName evidence="1">Uncharacterized protein</fullName>
    </submittedName>
</protein>
<proteinExistence type="predicted"/>
<accession>A0A1G9ZMR5</accession>
<dbReference type="AlphaFoldDB" id="A0A1G9ZMR5"/>
<dbReference type="OrthoDB" id="5182325at2"/>
<dbReference type="RefSeq" id="WP_091023842.1">
    <property type="nucleotide sequence ID" value="NZ_BKAE01000007.1"/>
</dbReference>
<name>A0A1G9ZMR5_9ACTN</name>
<dbReference type="Proteomes" id="UP000199004">
    <property type="component" value="Unassembled WGS sequence"/>
</dbReference>
<sequence length="548" mass="60804">MPRTEPDAELQPLMQLLKRALYADHPLELLALVSGLMATAMPRPSLRGEEPKVSLDHLVGTFEDVDLAATTAALHVIAELTTDELMTARIRRTLRARQQPMPQWLRDLGRTELIGVHETSEELDDGRNVIVDVRLPDGSAVAAVIYIDHNIGMVVKDAFTVDLPFVELRPRFAEIEPDIDIAGIDPALARAKIVRAVEIGAMTYPPIETETWPGQRALIDWMVRQLPDGAELPEWEPMSDGDQAALIDDFLGSSYGQRYVGSEPHLQLLESLLWFGTGYGTCDPLRWSPVNVEVLLVDWFPRKVVAPVEELTLMPALLRSFIRYAHAKRGIRADNRTATLASVDRWEPEYQALIRTDRPQGAEALARMLLTDDQIEDLMFEELVDAVGGIETLDHLDDEPLPDEPFDPSGVPDEILPKILEMVALCDDNADALLDVEHRTANRRLIRLLALADPGYFRGRASARTSAAAVSWMVARANDTISPYGLTSAELLATFGVASVSDRAHRFRRMLDLPDHGPVPGPIPLGRPELLVSEARGEIIAERDGLRT</sequence>